<gene>
    <name evidence="2" type="ORF">AVL62_13115</name>
</gene>
<dbReference type="Pfam" id="PF14013">
    <property type="entry name" value="MT0933_antitox"/>
    <property type="match status" value="1"/>
</dbReference>
<keyword evidence="3" id="KW-1185">Reference proteome</keyword>
<proteinExistence type="predicted"/>
<protein>
    <recommendedName>
        <fullName evidence="4">Antitoxin protein</fullName>
    </recommendedName>
</protein>
<dbReference type="RefSeq" id="WP_058890206.1">
    <property type="nucleotide sequence ID" value="NZ_LQBL01000005.1"/>
</dbReference>
<sequence length="70" mass="7871">MRLRATIISAATRHRAKLEQGLDKLGEVANTKTHGRYEDTIRKGRDHARTGLDKLTHDRPDPDSQVPAAR</sequence>
<dbReference type="AlphaFoldDB" id="A0A0W8IBP2"/>
<name>A0A0W8IBP2_9MICO</name>
<feature type="compositionally biased region" description="Basic and acidic residues" evidence="1">
    <location>
        <begin position="39"/>
        <end position="62"/>
    </location>
</feature>
<evidence type="ECO:0000313" key="3">
    <source>
        <dbReference type="Proteomes" id="UP000054837"/>
    </source>
</evidence>
<dbReference type="Proteomes" id="UP000054837">
    <property type="component" value="Unassembled WGS sequence"/>
</dbReference>
<dbReference type="InterPro" id="IPR028037">
    <property type="entry name" value="Antitoxin_Rv0909/MT0933"/>
</dbReference>
<feature type="region of interest" description="Disordered" evidence="1">
    <location>
        <begin position="39"/>
        <end position="70"/>
    </location>
</feature>
<accession>A0A0W8IBP2</accession>
<dbReference type="OrthoDB" id="4843846at2"/>
<evidence type="ECO:0000313" key="2">
    <source>
        <dbReference type="EMBL" id="KUG57371.1"/>
    </source>
</evidence>
<evidence type="ECO:0000256" key="1">
    <source>
        <dbReference type="SAM" id="MobiDB-lite"/>
    </source>
</evidence>
<dbReference type="EMBL" id="LQBL01000005">
    <property type="protein sequence ID" value="KUG57371.1"/>
    <property type="molecule type" value="Genomic_DNA"/>
</dbReference>
<reference evidence="2 3" key="1">
    <citation type="submission" date="2015-12" db="EMBL/GenBank/DDBJ databases">
        <title>Serinicoccus chungangenesis strain CD08_5 genome sequencing and assembly.</title>
        <authorList>
            <person name="Chander A.M."/>
            <person name="Kaur G."/>
            <person name="Nair G.R."/>
            <person name="Dhawan D.K."/>
            <person name="Kochhar R.K."/>
            <person name="Mayilraj S."/>
            <person name="Bhadada S.K."/>
        </authorList>
    </citation>
    <scope>NUCLEOTIDE SEQUENCE [LARGE SCALE GENOMIC DNA]</scope>
    <source>
        <strain evidence="2 3">CD08_5</strain>
    </source>
</reference>
<organism evidence="2 3">
    <name type="scientific">Serinicoccus chungangensis</name>
    <dbReference type="NCBI Taxonomy" id="767452"/>
    <lineage>
        <taxon>Bacteria</taxon>
        <taxon>Bacillati</taxon>
        <taxon>Actinomycetota</taxon>
        <taxon>Actinomycetes</taxon>
        <taxon>Micrococcales</taxon>
        <taxon>Ornithinimicrobiaceae</taxon>
        <taxon>Serinicoccus</taxon>
    </lineage>
</organism>
<evidence type="ECO:0008006" key="4">
    <source>
        <dbReference type="Google" id="ProtNLM"/>
    </source>
</evidence>
<comment type="caution">
    <text evidence="2">The sequence shown here is derived from an EMBL/GenBank/DDBJ whole genome shotgun (WGS) entry which is preliminary data.</text>
</comment>